<sequence length="303" mass="34027">MITPSNRCERWLPILTDLFEREGANVEIVDADTHDRVMAVVQGLTHFAYLSIGSTLMSIDFEVSLSRRFMSPVYEIMLDFVGRILGQNPHLYAMIQMNNPVIAEVHEAFIAECTGLSEMVRDGSVDDFTDLMKNAASHFGDTESALRRSDKLINTKITEFEELVKSIGCESGVLHLRSGVMHLGVITKVAPRTIVMEEGRRSVELKIENIRLLSRAELQDWKLENLRRFTRDISVILPDRADPSVICDVISRCDGVVRAEVIDRYEPRQSATFRIEILGDRDLDGVEGGIDAVLSGIGCMRRG</sequence>
<dbReference type="AlphaFoldDB" id="A0A7G9Y4D4"/>
<dbReference type="GO" id="GO:0008977">
    <property type="term" value="F:prephenate dehydrogenase (NAD+) activity"/>
    <property type="evidence" value="ECO:0007669"/>
    <property type="project" value="InterPro"/>
</dbReference>
<dbReference type="Gene3D" id="1.10.3660.10">
    <property type="entry name" value="6-phosphogluconate dehydrogenase C-terminal like domain"/>
    <property type="match status" value="1"/>
</dbReference>
<evidence type="ECO:0000256" key="1">
    <source>
        <dbReference type="ARBA" id="ARBA00023002"/>
    </source>
</evidence>
<proteinExistence type="predicted"/>
<keyword evidence="1" id="KW-0560">Oxidoreductase</keyword>
<dbReference type="InterPro" id="IPR008927">
    <property type="entry name" value="6-PGluconate_DH-like_C_sf"/>
</dbReference>
<dbReference type="GO" id="GO:0004665">
    <property type="term" value="F:prephenate dehydrogenase (NADP+) activity"/>
    <property type="evidence" value="ECO:0007669"/>
    <property type="project" value="InterPro"/>
</dbReference>
<evidence type="ECO:0000259" key="2">
    <source>
        <dbReference type="PROSITE" id="PS51176"/>
    </source>
</evidence>
<dbReference type="InterPro" id="IPR003099">
    <property type="entry name" value="Prephen_DH"/>
</dbReference>
<dbReference type="SUPFAM" id="SSF48179">
    <property type="entry name" value="6-phosphogluconate dehydrogenase C-terminal domain-like"/>
    <property type="match status" value="1"/>
</dbReference>
<dbReference type="Pfam" id="PF20463">
    <property type="entry name" value="PDH_C"/>
    <property type="match status" value="1"/>
</dbReference>
<evidence type="ECO:0000313" key="3">
    <source>
        <dbReference type="EMBL" id="QNO42868.1"/>
    </source>
</evidence>
<gene>
    <name evidence="3" type="ORF">FEGPBIBN_00001</name>
</gene>
<dbReference type="PANTHER" id="PTHR21363">
    <property type="entry name" value="PREPHENATE DEHYDROGENASE"/>
    <property type="match status" value="1"/>
</dbReference>
<dbReference type="EMBL" id="MT630777">
    <property type="protein sequence ID" value="QNO42868.1"/>
    <property type="molecule type" value="Genomic_DNA"/>
</dbReference>
<dbReference type="InterPro" id="IPR046825">
    <property type="entry name" value="PDH_C"/>
</dbReference>
<protein>
    <recommendedName>
        <fullName evidence="2">Prephenate/arogenate dehydrogenase domain-containing protein</fullName>
    </recommendedName>
</protein>
<dbReference type="GO" id="GO:0006571">
    <property type="term" value="P:tyrosine biosynthetic process"/>
    <property type="evidence" value="ECO:0007669"/>
    <property type="project" value="InterPro"/>
</dbReference>
<feature type="domain" description="Prephenate/arogenate dehydrogenase" evidence="2">
    <location>
        <begin position="1"/>
        <end position="150"/>
    </location>
</feature>
<accession>A0A7G9Y4D4</accession>
<organism evidence="3">
    <name type="scientific">Candidatus Methanogaster sp. ANME-2c ERB4</name>
    <dbReference type="NCBI Taxonomy" id="2759911"/>
    <lineage>
        <taxon>Archaea</taxon>
        <taxon>Methanobacteriati</taxon>
        <taxon>Methanobacteriota</taxon>
        <taxon>Stenosarchaea group</taxon>
        <taxon>Methanomicrobia</taxon>
        <taxon>Methanosarcinales</taxon>
        <taxon>ANME-2 cluster</taxon>
        <taxon>Candidatus Methanogasteraceae</taxon>
        <taxon>Candidatus Methanogaster</taxon>
    </lineage>
</organism>
<dbReference type="PROSITE" id="PS51176">
    <property type="entry name" value="PDH_ADH"/>
    <property type="match status" value="1"/>
</dbReference>
<dbReference type="InterPro" id="IPR050812">
    <property type="entry name" value="Preph/Arog_dehydrog"/>
</dbReference>
<name>A0A7G9Y4D4_9EURY</name>
<reference evidence="3" key="1">
    <citation type="submission" date="2020-06" db="EMBL/GenBank/DDBJ databases">
        <title>Unique genomic features of the anaerobic methanotrophic archaea.</title>
        <authorList>
            <person name="Chadwick G.L."/>
            <person name="Skennerton C.T."/>
            <person name="Laso-Perez R."/>
            <person name="Leu A.O."/>
            <person name="Speth D.R."/>
            <person name="Yu H."/>
            <person name="Morgan-Lang C."/>
            <person name="Hatzenpichler R."/>
            <person name="Goudeau D."/>
            <person name="Malmstrom R."/>
            <person name="Brazelton W.J."/>
            <person name="Woyke T."/>
            <person name="Hallam S.J."/>
            <person name="Tyson G.W."/>
            <person name="Wegener G."/>
            <person name="Boetius A."/>
            <person name="Orphan V."/>
        </authorList>
    </citation>
    <scope>NUCLEOTIDE SEQUENCE</scope>
</reference>
<dbReference type="PANTHER" id="PTHR21363:SF0">
    <property type="entry name" value="PREPHENATE DEHYDROGENASE [NADP(+)]"/>
    <property type="match status" value="1"/>
</dbReference>
<dbReference type="GO" id="GO:0070403">
    <property type="term" value="F:NAD+ binding"/>
    <property type="evidence" value="ECO:0007669"/>
    <property type="project" value="TreeGrafter"/>
</dbReference>